<reference evidence="2" key="1">
    <citation type="journal article" date="2023" name="Plant J.">
        <title>Genome sequences and population genomics provide insights into the demographic history, inbreeding, and mutation load of two 'living fossil' tree species of Dipteronia.</title>
        <authorList>
            <person name="Feng Y."/>
            <person name="Comes H.P."/>
            <person name="Chen J."/>
            <person name="Zhu S."/>
            <person name="Lu R."/>
            <person name="Zhang X."/>
            <person name="Li P."/>
            <person name="Qiu J."/>
            <person name="Olsen K.M."/>
            <person name="Qiu Y."/>
        </authorList>
    </citation>
    <scope>NUCLEOTIDE SEQUENCE</scope>
    <source>
        <strain evidence="2">KIB01</strain>
    </source>
</reference>
<protein>
    <submittedName>
        <fullName evidence="2">Uncharacterized protein</fullName>
    </submittedName>
</protein>
<evidence type="ECO:0000313" key="3">
    <source>
        <dbReference type="Proteomes" id="UP001280121"/>
    </source>
</evidence>
<dbReference type="PANTHER" id="PTHR34396">
    <property type="entry name" value="OS03G0264950 PROTEIN-RELATED"/>
    <property type="match status" value="1"/>
</dbReference>
<feature type="compositionally biased region" description="Acidic residues" evidence="1">
    <location>
        <begin position="16"/>
        <end position="26"/>
    </location>
</feature>
<dbReference type="GO" id="GO:1990837">
    <property type="term" value="F:sequence-specific double-stranded DNA binding"/>
    <property type="evidence" value="ECO:0007669"/>
    <property type="project" value="TreeGrafter"/>
</dbReference>
<comment type="caution">
    <text evidence="2">The sequence shown here is derived from an EMBL/GenBank/DDBJ whole genome shotgun (WGS) entry which is preliminary data.</text>
</comment>
<feature type="region of interest" description="Disordered" evidence="1">
    <location>
        <begin position="1"/>
        <end position="50"/>
    </location>
</feature>
<proteinExistence type="predicted"/>
<dbReference type="Proteomes" id="UP001280121">
    <property type="component" value="Unassembled WGS sequence"/>
</dbReference>
<name>A0AAD9THQ3_9ROSI</name>
<dbReference type="GO" id="GO:0005634">
    <property type="term" value="C:nucleus"/>
    <property type="evidence" value="ECO:0007669"/>
    <property type="project" value="TreeGrafter"/>
</dbReference>
<sequence length="170" mass="19721">MDSNEVDNNNFVIDSESMEEEYDGDTQVENTGGDTSKEKKVVQSKPSRKRKETSKVWNVFVKLPRGKDGRLRCKCKGCSKTYLCKSIHGTEWSWIRRLIEYLCDDVTLVSRNTAKADVLRLFSKEKQKIKTMLENTPDPRYKMTFGQFAYRKVYGIDSLELDIVRSKLLS</sequence>
<dbReference type="EMBL" id="JANJYI010000009">
    <property type="protein sequence ID" value="KAK2635991.1"/>
    <property type="molecule type" value="Genomic_DNA"/>
</dbReference>
<evidence type="ECO:0000313" key="2">
    <source>
        <dbReference type="EMBL" id="KAK2635991.1"/>
    </source>
</evidence>
<accession>A0AAD9THQ3</accession>
<dbReference type="AlphaFoldDB" id="A0AAD9THQ3"/>
<dbReference type="InterPro" id="IPR053031">
    <property type="entry name" value="Cuticle_assoc_protein"/>
</dbReference>
<organism evidence="2 3">
    <name type="scientific">Dipteronia dyeriana</name>
    <dbReference type="NCBI Taxonomy" id="168575"/>
    <lineage>
        <taxon>Eukaryota</taxon>
        <taxon>Viridiplantae</taxon>
        <taxon>Streptophyta</taxon>
        <taxon>Embryophyta</taxon>
        <taxon>Tracheophyta</taxon>
        <taxon>Spermatophyta</taxon>
        <taxon>Magnoliopsida</taxon>
        <taxon>eudicotyledons</taxon>
        <taxon>Gunneridae</taxon>
        <taxon>Pentapetalae</taxon>
        <taxon>rosids</taxon>
        <taxon>malvids</taxon>
        <taxon>Sapindales</taxon>
        <taxon>Sapindaceae</taxon>
        <taxon>Hippocastanoideae</taxon>
        <taxon>Acereae</taxon>
        <taxon>Dipteronia</taxon>
    </lineage>
</organism>
<evidence type="ECO:0000256" key="1">
    <source>
        <dbReference type="SAM" id="MobiDB-lite"/>
    </source>
</evidence>
<dbReference type="GO" id="GO:0006357">
    <property type="term" value="P:regulation of transcription by RNA polymerase II"/>
    <property type="evidence" value="ECO:0007669"/>
    <property type="project" value="TreeGrafter"/>
</dbReference>
<keyword evidence="3" id="KW-1185">Reference proteome</keyword>
<gene>
    <name evidence="2" type="ORF">Ddye_030783</name>
</gene>
<dbReference type="PANTHER" id="PTHR34396:SF24">
    <property type="entry name" value="BED-TYPE DOMAIN-CONTAINING PROTEIN"/>
    <property type="match status" value="1"/>
</dbReference>
<feature type="compositionally biased region" description="Polar residues" evidence="1">
    <location>
        <begin position="1"/>
        <end position="12"/>
    </location>
</feature>